<evidence type="ECO:0000259" key="2">
    <source>
        <dbReference type="Pfam" id="PF13259"/>
    </source>
</evidence>
<reference evidence="3" key="1">
    <citation type="submission" date="2021-01" db="EMBL/GenBank/DDBJ databases">
        <authorList>
            <person name="Corre E."/>
            <person name="Pelletier E."/>
            <person name="Niang G."/>
            <person name="Scheremetjew M."/>
            <person name="Finn R."/>
            <person name="Kale V."/>
            <person name="Holt S."/>
            <person name="Cochrane G."/>
            <person name="Meng A."/>
            <person name="Brown T."/>
            <person name="Cohen L."/>
        </authorList>
    </citation>
    <scope>NUCLEOTIDE SEQUENCE</scope>
    <source>
        <strain evidence="3">GSO104</strain>
    </source>
</reference>
<dbReference type="PANTHER" id="PTHR33373">
    <property type="entry name" value="OS07G0479600 PROTEIN"/>
    <property type="match status" value="1"/>
</dbReference>
<feature type="region of interest" description="Disordered" evidence="1">
    <location>
        <begin position="1"/>
        <end position="41"/>
    </location>
</feature>
<evidence type="ECO:0000313" key="3">
    <source>
        <dbReference type="EMBL" id="CAE4670139.1"/>
    </source>
</evidence>
<evidence type="ECO:0000256" key="1">
    <source>
        <dbReference type="SAM" id="MobiDB-lite"/>
    </source>
</evidence>
<protein>
    <recommendedName>
        <fullName evidence="2">Gag1-like clamp domain-containing protein</fullName>
    </recommendedName>
</protein>
<feature type="compositionally biased region" description="Basic and acidic residues" evidence="1">
    <location>
        <begin position="1"/>
        <end position="17"/>
    </location>
</feature>
<dbReference type="EMBL" id="HBNS01061874">
    <property type="protein sequence ID" value="CAE4670139.1"/>
    <property type="molecule type" value="Transcribed_RNA"/>
</dbReference>
<accession>A0A6S8ZSI1</accession>
<gene>
    <name evidence="3" type="ORF">DBRI00130_LOCUS44625</name>
</gene>
<dbReference type="AlphaFoldDB" id="A0A6S8ZSI1"/>
<proteinExistence type="predicted"/>
<organism evidence="3">
    <name type="scientific">Ditylum brightwellii</name>
    <dbReference type="NCBI Taxonomy" id="49249"/>
    <lineage>
        <taxon>Eukaryota</taxon>
        <taxon>Sar</taxon>
        <taxon>Stramenopiles</taxon>
        <taxon>Ochrophyta</taxon>
        <taxon>Bacillariophyta</taxon>
        <taxon>Mediophyceae</taxon>
        <taxon>Lithodesmiophycidae</taxon>
        <taxon>Lithodesmiales</taxon>
        <taxon>Lithodesmiaceae</taxon>
        <taxon>Ditylum</taxon>
    </lineage>
</organism>
<dbReference type="InterPro" id="IPR025124">
    <property type="entry name" value="Gag1-like_clamp"/>
</dbReference>
<feature type="domain" description="Gag1-like clamp" evidence="2">
    <location>
        <begin position="50"/>
        <end position="171"/>
    </location>
</feature>
<sequence length="174" mass="20010">MDGEREHQTQVEEEKQKQLQQLEEREEDESKNNDGRALGGEMNSITLDMIADYRKEVDKEETKESVFVNVGLQRWEVVRDQWLSTSTTHDATTEKNHSIYKKMQRHAVELDVDEVIDCVFSNRWRQTAQTSPSGKSSGKGIHQKIDDGSFPCPVPLSQMVDILVDLWEAEGLDM</sequence>
<name>A0A6S8ZSI1_9STRA</name>
<dbReference type="Pfam" id="PF13259">
    <property type="entry name" value="clamp_Gag1-like"/>
    <property type="match status" value="1"/>
</dbReference>
<dbReference type="PANTHER" id="PTHR33373:SF34">
    <property type="entry name" value="DUF4050 DOMAIN-CONTAINING PROTEIN"/>
    <property type="match status" value="1"/>
</dbReference>